<evidence type="ECO:0000256" key="8">
    <source>
        <dbReference type="ARBA" id="ARBA00037998"/>
    </source>
</evidence>
<dbReference type="GO" id="GO:0022857">
    <property type="term" value="F:transmembrane transporter activity"/>
    <property type="evidence" value="ECO:0007669"/>
    <property type="project" value="InterPro"/>
</dbReference>
<feature type="transmembrane region" description="Helical" evidence="9">
    <location>
        <begin position="98"/>
        <end position="120"/>
    </location>
</feature>
<dbReference type="GO" id="GO:0006865">
    <property type="term" value="P:amino acid transport"/>
    <property type="evidence" value="ECO:0007669"/>
    <property type="project" value="UniProtKB-KW"/>
</dbReference>
<dbReference type="OrthoDB" id="307937at2157"/>
<reference evidence="11" key="1">
    <citation type="submission" date="2016-10" db="EMBL/GenBank/DDBJ databases">
        <authorList>
            <person name="Varghese N."/>
            <person name="Submissions S."/>
        </authorList>
    </citation>
    <scope>NUCLEOTIDE SEQUENCE [LARGE SCALE GENOMIC DNA]</scope>
    <source>
        <strain evidence="11">CGMCC 1.8711</strain>
    </source>
</reference>
<evidence type="ECO:0000256" key="9">
    <source>
        <dbReference type="SAM" id="Phobius"/>
    </source>
</evidence>
<keyword evidence="3" id="KW-1003">Cell membrane</keyword>
<evidence type="ECO:0000256" key="4">
    <source>
        <dbReference type="ARBA" id="ARBA00022692"/>
    </source>
</evidence>
<evidence type="ECO:0000313" key="10">
    <source>
        <dbReference type="EMBL" id="SFR63823.1"/>
    </source>
</evidence>
<accession>A0A1I6IAW2</accession>
<name>A0A1I6IAW2_9EURY</name>
<evidence type="ECO:0000256" key="3">
    <source>
        <dbReference type="ARBA" id="ARBA00022475"/>
    </source>
</evidence>
<feature type="transmembrane region" description="Helical" evidence="9">
    <location>
        <begin position="6"/>
        <end position="30"/>
    </location>
</feature>
<comment type="subcellular location">
    <subcellularLocation>
        <location evidence="1">Cell membrane</location>
        <topology evidence="1">Multi-pass membrane protein</topology>
    </subcellularLocation>
</comment>
<keyword evidence="5" id="KW-0029">Amino-acid transport</keyword>
<evidence type="ECO:0000256" key="6">
    <source>
        <dbReference type="ARBA" id="ARBA00022989"/>
    </source>
</evidence>
<sequence>MVTASTLLGLAVDGLAFGVFLALLGVGITLVFGLGEVLNLAIGTFAVLAVLVATVVVQQGMGLVVAAVVALVAVAAFGLFVDRTLLSLVYRSEGEDRILLGIFTTLGLTVLLDGILINYFPSRYTLPLDVGTLSVAGATLTGSSLVIVAVGTVVLAAVFAFLRGTFLGKATRTVFQDERGARLVGVNPRRIRTLIFVLSAAVAGLGGLVFAAGSAVAVSNGFEFTTFALIISIVGGVRSLVGAIGAGVLLGLVNQFANFFVGSYIATIILFVTAIVVLLARPEAIQ</sequence>
<keyword evidence="6 9" id="KW-1133">Transmembrane helix</keyword>
<dbReference type="GO" id="GO:0005886">
    <property type="term" value="C:plasma membrane"/>
    <property type="evidence" value="ECO:0007669"/>
    <property type="project" value="UniProtKB-SubCell"/>
</dbReference>
<comment type="similarity">
    <text evidence="8">Belongs to the binding-protein-dependent transport system permease family. LivHM subfamily.</text>
</comment>
<dbReference type="Pfam" id="PF02653">
    <property type="entry name" value="BPD_transp_2"/>
    <property type="match status" value="1"/>
</dbReference>
<feature type="transmembrane region" description="Helical" evidence="9">
    <location>
        <begin position="224"/>
        <end position="252"/>
    </location>
</feature>
<feature type="transmembrane region" description="Helical" evidence="9">
    <location>
        <begin position="63"/>
        <end position="86"/>
    </location>
</feature>
<dbReference type="PANTHER" id="PTHR11795">
    <property type="entry name" value="BRANCHED-CHAIN AMINO ACID TRANSPORT SYSTEM PERMEASE PROTEIN LIVH"/>
    <property type="match status" value="1"/>
</dbReference>
<evidence type="ECO:0000256" key="1">
    <source>
        <dbReference type="ARBA" id="ARBA00004651"/>
    </source>
</evidence>
<feature type="transmembrane region" description="Helical" evidence="9">
    <location>
        <begin position="194"/>
        <end position="218"/>
    </location>
</feature>
<evidence type="ECO:0000313" key="11">
    <source>
        <dbReference type="Proteomes" id="UP000243250"/>
    </source>
</evidence>
<dbReference type="Proteomes" id="UP000243250">
    <property type="component" value="Unassembled WGS sequence"/>
</dbReference>
<evidence type="ECO:0000256" key="5">
    <source>
        <dbReference type="ARBA" id="ARBA00022970"/>
    </source>
</evidence>
<dbReference type="STRING" id="555875.SAMN04488124_2959"/>
<keyword evidence="7 9" id="KW-0472">Membrane</keyword>
<evidence type="ECO:0000256" key="7">
    <source>
        <dbReference type="ARBA" id="ARBA00023136"/>
    </source>
</evidence>
<dbReference type="PANTHER" id="PTHR11795:SF450">
    <property type="entry name" value="ABC TRANSPORTER PERMEASE PROTEIN"/>
    <property type="match status" value="1"/>
</dbReference>
<dbReference type="AlphaFoldDB" id="A0A1I6IAW2"/>
<feature type="transmembrane region" description="Helical" evidence="9">
    <location>
        <begin position="37"/>
        <end position="57"/>
    </location>
</feature>
<evidence type="ECO:0000256" key="2">
    <source>
        <dbReference type="ARBA" id="ARBA00022448"/>
    </source>
</evidence>
<keyword evidence="4 9" id="KW-0812">Transmembrane</keyword>
<dbReference type="InterPro" id="IPR052157">
    <property type="entry name" value="BCAA_transport_permease"/>
</dbReference>
<organism evidence="10 11">
    <name type="scientific">Halogeometricum limi</name>
    <dbReference type="NCBI Taxonomy" id="555875"/>
    <lineage>
        <taxon>Archaea</taxon>
        <taxon>Methanobacteriati</taxon>
        <taxon>Methanobacteriota</taxon>
        <taxon>Stenosarchaea group</taxon>
        <taxon>Halobacteria</taxon>
        <taxon>Halobacteriales</taxon>
        <taxon>Haloferacaceae</taxon>
        <taxon>Halogeometricum</taxon>
    </lineage>
</organism>
<dbReference type="CDD" id="cd06582">
    <property type="entry name" value="TM_PBP1_LivH_like"/>
    <property type="match status" value="1"/>
</dbReference>
<feature type="transmembrane region" description="Helical" evidence="9">
    <location>
        <begin position="140"/>
        <end position="162"/>
    </location>
</feature>
<dbReference type="EMBL" id="FOYS01000005">
    <property type="protein sequence ID" value="SFR63823.1"/>
    <property type="molecule type" value="Genomic_DNA"/>
</dbReference>
<dbReference type="InterPro" id="IPR001851">
    <property type="entry name" value="ABC_transp_permease"/>
</dbReference>
<proteinExistence type="inferred from homology"/>
<gene>
    <name evidence="10" type="ORF">SAMN04488124_2959</name>
</gene>
<dbReference type="RefSeq" id="WP_089882354.1">
    <property type="nucleotide sequence ID" value="NZ_FOYS01000005.1"/>
</dbReference>
<keyword evidence="2" id="KW-0813">Transport</keyword>
<keyword evidence="11" id="KW-1185">Reference proteome</keyword>
<protein>
    <submittedName>
        <fullName evidence="10">Branched-chain amino acid transport system permease protein</fullName>
    </submittedName>
</protein>
<feature type="transmembrane region" description="Helical" evidence="9">
    <location>
        <begin position="259"/>
        <end position="280"/>
    </location>
</feature>